<dbReference type="PATRIC" id="fig|1612624.7.peg.4745"/>
<dbReference type="InterPro" id="IPR036086">
    <property type="entry name" value="ParB/Sulfiredoxin_sf"/>
</dbReference>
<reference evidence="1 2" key="1">
    <citation type="journal article" date="2016" name="Syst. Appl. Microbiol.">
        <title>Pararhizobium polonicum sp. nov. isolated from tumors on stone fruit rootstocks.</title>
        <authorList>
            <person name="Pulawska J."/>
            <person name="Kuzmanovic N."/>
            <person name="Willems A."/>
            <person name="Pothier J.F."/>
        </authorList>
    </citation>
    <scope>NUCLEOTIDE SEQUENCE [LARGE SCALE GENOMIC DNA]</scope>
    <source>
        <strain evidence="1 2">F5.1</strain>
    </source>
</reference>
<evidence type="ECO:0000313" key="1">
    <source>
        <dbReference type="EMBL" id="OBZ94942.1"/>
    </source>
</evidence>
<accession>A0A1C7P0Z0</accession>
<dbReference type="InterPro" id="IPR014956">
    <property type="entry name" value="ParBc_2"/>
</dbReference>
<organism evidence="1 2">
    <name type="scientific">Pararhizobium polonicum</name>
    <dbReference type="NCBI Taxonomy" id="1612624"/>
    <lineage>
        <taxon>Bacteria</taxon>
        <taxon>Pseudomonadati</taxon>
        <taxon>Pseudomonadota</taxon>
        <taxon>Alphaproteobacteria</taxon>
        <taxon>Hyphomicrobiales</taxon>
        <taxon>Rhizobiaceae</taxon>
        <taxon>Rhizobium/Agrobacterium group</taxon>
        <taxon>Pararhizobium</taxon>
    </lineage>
</organism>
<proteinExistence type="predicted"/>
<dbReference type="Gene3D" id="1.10.8.10">
    <property type="entry name" value="DNA helicase RuvA subunit, C-terminal domain"/>
    <property type="match status" value="1"/>
</dbReference>
<dbReference type="STRING" id="1612624.ADU59_14175"/>
<comment type="caution">
    <text evidence="1">The sequence shown here is derived from an EMBL/GenBank/DDBJ whole genome shotgun (WGS) entry which is preliminary data.</text>
</comment>
<dbReference type="CDD" id="cd16390">
    <property type="entry name" value="ParB_N_Srx_like"/>
    <property type="match status" value="1"/>
</dbReference>
<dbReference type="PIRSF" id="PIRSF029669">
    <property type="entry name" value="UCP029669"/>
    <property type="match status" value="1"/>
</dbReference>
<dbReference type="InterPro" id="IPR016932">
    <property type="entry name" value="UCP029669"/>
</dbReference>
<dbReference type="OrthoDB" id="552416at2"/>
<sequence>MTQSYEPRLQPVAIASFRPTQMTVGFHEVASKRLEWRAHAGRNGAKFLGRHMVPVVLGPKKRAYLIDHHHLARALQEEGVEHVLTSVVADLSGLGKPEFWSVMDHYRWTYPFDAKGMRQPHDRLPKTVADLVDDPYRSLAGALRTSGGYAKDNTPFSEFMWADFLRNRVDARALHKDFKGAVAEAMKLARTKAASHLPGWCGPDD</sequence>
<protein>
    <submittedName>
        <fullName evidence="1">Chromosome partitioning protein ParB</fullName>
    </submittedName>
</protein>
<dbReference type="SUPFAM" id="SSF110849">
    <property type="entry name" value="ParB/Sulfiredoxin"/>
    <property type="match status" value="1"/>
</dbReference>
<dbReference type="EMBL" id="LGLV01000008">
    <property type="protein sequence ID" value="OBZ94942.1"/>
    <property type="molecule type" value="Genomic_DNA"/>
</dbReference>
<keyword evidence="2" id="KW-1185">Reference proteome</keyword>
<evidence type="ECO:0000313" key="2">
    <source>
        <dbReference type="Proteomes" id="UP000093111"/>
    </source>
</evidence>
<dbReference type="Pfam" id="PF08857">
    <property type="entry name" value="ParBc_2"/>
    <property type="match status" value="1"/>
</dbReference>
<gene>
    <name evidence="1" type="ORF">ADU59_14175</name>
</gene>
<dbReference type="RefSeq" id="WP_068954766.1">
    <property type="nucleotide sequence ID" value="NZ_LGLV01000008.1"/>
</dbReference>
<dbReference type="Gene3D" id="3.90.1530.10">
    <property type="entry name" value="Conserved hypothetical protein from pyrococcus furiosus pfu- 392566-001, ParB domain"/>
    <property type="match status" value="1"/>
</dbReference>
<dbReference type="Proteomes" id="UP000093111">
    <property type="component" value="Unassembled WGS sequence"/>
</dbReference>
<dbReference type="AlphaFoldDB" id="A0A1C7P0Z0"/>
<name>A0A1C7P0Z0_9HYPH</name>